<dbReference type="GO" id="GO:0098796">
    <property type="term" value="C:membrane protein complex"/>
    <property type="evidence" value="ECO:0007669"/>
    <property type="project" value="UniProtKB-ARBA"/>
</dbReference>
<keyword evidence="2" id="KW-0813">Transport</keyword>
<reference evidence="6 7" key="1">
    <citation type="submission" date="2015-09" db="EMBL/GenBank/DDBJ databases">
        <authorList>
            <consortium name="Pathogen Informatics"/>
        </authorList>
    </citation>
    <scope>NUCLEOTIDE SEQUENCE [LARGE SCALE GENOMIC DNA]</scope>
    <source>
        <strain evidence="6 7">2789STDY5608866</strain>
    </source>
</reference>
<evidence type="ECO:0000256" key="3">
    <source>
        <dbReference type="ARBA" id="ARBA00022741"/>
    </source>
</evidence>
<dbReference type="InterPro" id="IPR003593">
    <property type="entry name" value="AAA+_ATPase"/>
</dbReference>
<protein>
    <submittedName>
        <fullName evidence="6">Lipoprotein-releasing system ATP-binding protein LolD</fullName>
        <ecNumber evidence="6">3.6.3.-</ecNumber>
    </submittedName>
</protein>
<keyword evidence="6" id="KW-0378">Hydrolase</keyword>
<dbReference type="SMART" id="SM00382">
    <property type="entry name" value="AAA"/>
    <property type="match status" value="1"/>
</dbReference>
<dbReference type="AlphaFoldDB" id="A0A174BQX6"/>
<dbReference type="Pfam" id="PF00005">
    <property type="entry name" value="ABC_tran"/>
    <property type="match status" value="1"/>
</dbReference>
<dbReference type="EMBL" id="CYYY01000009">
    <property type="protein sequence ID" value="CUO03452.1"/>
    <property type="molecule type" value="Genomic_DNA"/>
</dbReference>
<dbReference type="EC" id="3.6.3.-" evidence="6"/>
<dbReference type="SUPFAM" id="SSF52540">
    <property type="entry name" value="P-loop containing nucleoside triphosphate hydrolases"/>
    <property type="match status" value="1"/>
</dbReference>
<dbReference type="InterPro" id="IPR027417">
    <property type="entry name" value="P-loop_NTPase"/>
</dbReference>
<evidence type="ECO:0000256" key="4">
    <source>
        <dbReference type="ARBA" id="ARBA00022840"/>
    </source>
</evidence>
<keyword evidence="4 6" id="KW-0067">ATP-binding</keyword>
<dbReference type="Proteomes" id="UP000095439">
    <property type="component" value="Unassembled WGS sequence"/>
</dbReference>
<keyword evidence="6" id="KW-0449">Lipoprotein</keyword>
<sequence>MDKKLKNIYFYENCFADVLSFERWKEKMNKREVMKVENLVRNYKMVYSDRQGEEEIKVLKGLDFTIEEQEFVGIMGKSGCGKTTLLKVLGLIDKPTSGKIFFSGKDASELWSDELADIRRREIGFVFQDFYLLNSLSVKENIMLPMVLDKAPVDKCYKNVETYAEKFGLSHLLEKQPYEVSGGEKQRVAICRALINNPDLILADEPTGNLDSKSGKIVIDALKDINEHMGKTIIMVTHDPQMASYCSRLILLKDGVILEDLKNSGDQELFYQEILGKMKEL</sequence>
<dbReference type="GO" id="GO:0022857">
    <property type="term" value="F:transmembrane transporter activity"/>
    <property type="evidence" value="ECO:0007669"/>
    <property type="project" value="UniProtKB-ARBA"/>
</dbReference>
<dbReference type="GO" id="GO:0016887">
    <property type="term" value="F:ATP hydrolysis activity"/>
    <property type="evidence" value="ECO:0007669"/>
    <property type="project" value="InterPro"/>
</dbReference>
<dbReference type="CDD" id="cd03255">
    <property type="entry name" value="ABC_MJ0796_LolCDE_FtsE"/>
    <property type="match status" value="1"/>
</dbReference>
<gene>
    <name evidence="6" type="primary">lolD_7</name>
    <name evidence="6" type="ORF">ERS852423_02096</name>
</gene>
<organism evidence="6 7">
    <name type="scientific">Dorea longicatena</name>
    <dbReference type="NCBI Taxonomy" id="88431"/>
    <lineage>
        <taxon>Bacteria</taxon>
        <taxon>Bacillati</taxon>
        <taxon>Bacillota</taxon>
        <taxon>Clostridia</taxon>
        <taxon>Lachnospirales</taxon>
        <taxon>Lachnospiraceae</taxon>
        <taxon>Dorea</taxon>
    </lineage>
</organism>
<feature type="domain" description="ABC transporter" evidence="5">
    <location>
        <begin position="34"/>
        <end position="279"/>
    </location>
</feature>
<dbReference type="PANTHER" id="PTHR42798:SF7">
    <property type="entry name" value="ALPHA-D-RIBOSE 1-METHYLPHOSPHONATE 5-TRIPHOSPHATE SYNTHASE SUBUNIT PHNL"/>
    <property type="match status" value="1"/>
</dbReference>
<dbReference type="InterPro" id="IPR017911">
    <property type="entry name" value="MacB-like_ATP-bd"/>
</dbReference>
<dbReference type="PROSITE" id="PS50893">
    <property type="entry name" value="ABC_TRANSPORTER_2"/>
    <property type="match status" value="1"/>
</dbReference>
<evidence type="ECO:0000313" key="7">
    <source>
        <dbReference type="Proteomes" id="UP000095439"/>
    </source>
</evidence>
<dbReference type="PROSITE" id="PS00211">
    <property type="entry name" value="ABC_TRANSPORTER_1"/>
    <property type="match status" value="1"/>
</dbReference>
<dbReference type="InterPro" id="IPR017871">
    <property type="entry name" value="ABC_transporter-like_CS"/>
</dbReference>
<dbReference type="PANTHER" id="PTHR42798">
    <property type="entry name" value="LIPOPROTEIN-RELEASING SYSTEM ATP-BINDING PROTEIN LOLD"/>
    <property type="match status" value="1"/>
</dbReference>
<comment type="similarity">
    <text evidence="1">Belongs to the ABC transporter superfamily.</text>
</comment>
<dbReference type="InterPro" id="IPR003439">
    <property type="entry name" value="ABC_transporter-like_ATP-bd"/>
</dbReference>
<dbReference type="Gene3D" id="3.40.50.300">
    <property type="entry name" value="P-loop containing nucleotide triphosphate hydrolases"/>
    <property type="match status" value="1"/>
</dbReference>
<proteinExistence type="inferred from homology"/>
<evidence type="ECO:0000259" key="5">
    <source>
        <dbReference type="PROSITE" id="PS50893"/>
    </source>
</evidence>
<keyword evidence="3" id="KW-0547">Nucleotide-binding</keyword>
<name>A0A174BQX6_9FIRM</name>
<evidence type="ECO:0000256" key="2">
    <source>
        <dbReference type="ARBA" id="ARBA00022448"/>
    </source>
</evidence>
<dbReference type="GO" id="GO:0005524">
    <property type="term" value="F:ATP binding"/>
    <property type="evidence" value="ECO:0007669"/>
    <property type="project" value="UniProtKB-KW"/>
</dbReference>
<evidence type="ECO:0000313" key="6">
    <source>
        <dbReference type="EMBL" id="CUO03452.1"/>
    </source>
</evidence>
<evidence type="ECO:0000256" key="1">
    <source>
        <dbReference type="ARBA" id="ARBA00005417"/>
    </source>
</evidence>
<dbReference type="FunFam" id="3.40.50.300:FF:000032">
    <property type="entry name" value="Export ABC transporter ATP-binding protein"/>
    <property type="match status" value="1"/>
</dbReference>
<accession>A0A174BQX6</accession>